<accession>Q6Q2D7</accession>
<reference evidence="7" key="2">
    <citation type="journal article" date="2016" name="Insect Biochem. Mol. Biol.">
        <title>Multifaceted biological insights from a draft genome sequence of the tobacco hornworm moth, Manduca sexta.</title>
        <authorList>
            <person name="Kanost M.R."/>
            <person name="Arrese E.L."/>
            <person name="Cao X."/>
            <person name="Chen Y.R."/>
            <person name="Chellapilla S."/>
            <person name="Goldsmith M.R."/>
            <person name="Grosse-Wilde E."/>
            <person name="Heckel D.G."/>
            <person name="Herndon N."/>
            <person name="Jiang H."/>
            <person name="Papanicolaou A."/>
            <person name="Qu J."/>
            <person name="Soulages J.L."/>
            <person name="Vogel H."/>
            <person name="Walters J."/>
            <person name="Waterhouse R.M."/>
            <person name="Ahn S.J."/>
            <person name="Almeida F.C."/>
            <person name="An C."/>
            <person name="Aqrawi P."/>
            <person name="Bretschneider A."/>
            <person name="Bryant W.B."/>
            <person name="Bucks S."/>
            <person name="Chao H."/>
            <person name="Chevignon G."/>
            <person name="Christen J.M."/>
            <person name="Clarke D.F."/>
            <person name="Dittmer N.T."/>
            <person name="Ferguson L.C.F."/>
            <person name="Garavelou S."/>
            <person name="Gordon K.H.J."/>
            <person name="Gunaratna R.T."/>
            <person name="Han Y."/>
            <person name="Hauser F."/>
            <person name="He Y."/>
            <person name="Heidel-Fischer H."/>
            <person name="Hirsh A."/>
            <person name="Hu Y."/>
            <person name="Jiang H."/>
            <person name="Kalra D."/>
            <person name="Klinner C."/>
            <person name="Konig C."/>
            <person name="Kovar C."/>
            <person name="Kroll A.R."/>
            <person name="Kuwar S.S."/>
            <person name="Lee S.L."/>
            <person name="Lehman R."/>
            <person name="Li K."/>
            <person name="Li Z."/>
            <person name="Liang H."/>
            <person name="Lovelace S."/>
            <person name="Lu Z."/>
            <person name="Mansfield J.H."/>
            <person name="McCulloch K.J."/>
            <person name="Mathew T."/>
            <person name="Morton B."/>
            <person name="Muzny D.M."/>
            <person name="Neunemann D."/>
            <person name="Ongeri F."/>
            <person name="Pauchet Y."/>
            <person name="Pu L.L."/>
            <person name="Pyrousis I."/>
            <person name="Rao X.J."/>
            <person name="Redding A."/>
            <person name="Roesel C."/>
            <person name="Sanchez-Gracia A."/>
            <person name="Schaack S."/>
            <person name="Shukla A."/>
            <person name="Tetreau G."/>
            <person name="Wang Y."/>
            <person name="Xiong G.H."/>
            <person name="Traut W."/>
            <person name="Walsh T.K."/>
            <person name="Worley K.C."/>
            <person name="Wu D."/>
            <person name="Wu W."/>
            <person name="Wu Y.Q."/>
            <person name="Zhang X."/>
            <person name="Zou Z."/>
            <person name="Zucker H."/>
            <person name="Briscoe A.D."/>
            <person name="Burmester T."/>
            <person name="Clem R.J."/>
            <person name="Feyereisen R."/>
            <person name="Grimmelikhuijzen C.J.P."/>
            <person name="Hamodrakas S.J."/>
            <person name="Hansson B.S."/>
            <person name="Huguet E."/>
            <person name="Jermiin L.S."/>
            <person name="Lan Q."/>
            <person name="Lehman H.K."/>
            <person name="Lorenzen M."/>
            <person name="Merzendorfer H."/>
            <person name="Michalopoulos I."/>
            <person name="Morton D.B."/>
            <person name="Muthukrishnan S."/>
            <person name="Oakeshott J.G."/>
            <person name="Palmer W."/>
            <person name="Park Y."/>
            <person name="Passarelli A.L."/>
            <person name="Rozas J."/>
            <person name="Schwartz L.M."/>
            <person name="Smith W."/>
            <person name="Southgate A."/>
            <person name="Vilcinskas A."/>
            <person name="Vogt R."/>
            <person name="Wang P."/>
            <person name="Werren J."/>
            <person name="Yu X.Q."/>
            <person name="Zhou J.J."/>
            <person name="Brown S.J."/>
            <person name="Scherer S.E."/>
            <person name="Richards S."/>
            <person name="Blissard G.W."/>
        </authorList>
    </citation>
    <scope>NUCLEOTIDE SEQUENCE</scope>
</reference>
<proteinExistence type="evidence at transcript level"/>
<protein>
    <submittedName>
        <fullName evidence="6">Serpin-4B</fullName>
    </submittedName>
</protein>
<comment type="similarity">
    <text evidence="3">Belongs to the serpin family.</text>
</comment>
<evidence type="ECO:0000256" key="1">
    <source>
        <dbReference type="ARBA" id="ARBA00022690"/>
    </source>
</evidence>
<name>Q6Q2D7_MANSE</name>
<evidence type="ECO:0000256" key="2">
    <source>
        <dbReference type="ARBA" id="ARBA00022900"/>
    </source>
</evidence>
<keyword evidence="2" id="KW-0722">Serine protease inhibitor</keyword>
<dbReference type="Gene3D" id="2.30.39.10">
    <property type="entry name" value="Alpha-1-antitrypsin, domain 1"/>
    <property type="match status" value="1"/>
</dbReference>
<dbReference type="GO" id="GO:0004867">
    <property type="term" value="F:serine-type endopeptidase inhibitor activity"/>
    <property type="evidence" value="ECO:0007669"/>
    <property type="project" value="UniProtKB-KW"/>
</dbReference>
<dbReference type="Proteomes" id="UP000791440">
    <property type="component" value="Unassembled WGS sequence"/>
</dbReference>
<evidence type="ECO:0000313" key="6">
    <source>
        <dbReference type="EMBL" id="AAS68504.1"/>
    </source>
</evidence>
<dbReference type="InterPro" id="IPR042178">
    <property type="entry name" value="Serpin_sf_1"/>
</dbReference>
<dbReference type="EMBL" id="AY566163">
    <property type="protein sequence ID" value="AAS68504.1"/>
    <property type="molecule type" value="mRNA"/>
</dbReference>
<organism evidence="6">
    <name type="scientific">Manduca sexta</name>
    <name type="common">Tobacco hawkmoth</name>
    <name type="synonym">Tobacco hornworm</name>
    <dbReference type="NCBI Taxonomy" id="7130"/>
    <lineage>
        <taxon>Eukaryota</taxon>
        <taxon>Metazoa</taxon>
        <taxon>Ecdysozoa</taxon>
        <taxon>Arthropoda</taxon>
        <taxon>Hexapoda</taxon>
        <taxon>Insecta</taxon>
        <taxon>Pterygota</taxon>
        <taxon>Neoptera</taxon>
        <taxon>Endopterygota</taxon>
        <taxon>Lepidoptera</taxon>
        <taxon>Glossata</taxon>
        <taxon>Ditrysia</taxon>
        <taxon>Bombycoidea</taxon>
        <taxon>Sphingidae</taxon>
        <taxon>Sphinginae</taxon>
        <taxon>Sphingini</taxon>
        <taxon>Manduca</taxon>
    </lineage>
</organism>
<dbReference type="OrthoDB" id="9440847at2759"/>
<dbReference type="Gene3D" id="3.30.497.10">
    <property type="entry name" value="Antithrombin, subunit I, domain 2"/>
    <property type="match status" value="1"/>
</dbReference>
<dbReference type="InterPro" id="IPR000215">
    <property type="entry name" value="Serpin_fam"/>
</dbReference>
<dbReference type="GO" id="GO:0005615">
    <property type="term" value="C:extracellular space"/>
    <property type="evidence" value="ECO:0007669"/>
    <property type="project" value="InterPro"/>
</dbReference>
<reference evidence="7" key="3">
    <citation type="submission" date="2020-12" db="EMBL/GenBank/DDBJ databases">
        <authorList>
            <person name="Kanost M."/>
        </authorList>
    </citation>
    <scope>NUCLEOTIDE SEQUENCE</scope>
</reference>
<keyword evidence="1" id="KW-0646">Protease inhibitor</keyword>
<dbReference type="MEROPS" id="I04.066"/>
<dbReference type="SMART" id="SM00093">
    <property type="entry name" value="SERPIN"/>
    <property type="match status" value="1"/>
</dbReference>
<dbReference type="EMBL" id="JH668355">
    <property type="protein sequence ID" value="KAG6448291.1"/>
    <property type="molecule type" value="Genomic_DNA"/>
</dbReference>
<dbReference type="InterPro" id="IPR036186">
    <property type="entry name" value="Serpin_sf"/>
</dbReference>
<evidence type="ECO:0000256" key="4">
    <source>
        <dbReference type="SAM" id="SignalP"/>
    </source>
</evidence>
<evidence type="ECO:0000259" key="5">
    <source>
        <dbReference type="SMART" id="SM00093"/>
    </source>
</evidence>
<feature type="signal peptide" evidence="4">
    <location>
        <begin position="1"/>
        <end position="16"/>
    </location>
</feature>
<dbReference type="PANTHER" id="PTHR11461">
    <property type="entry name" value="SERINE PROTEASE INHIBITOR, SERPIN"/>
    <property type="match status" value="1"/>
</dbReference>
<dbReference type="EMBL" id="JH668355">
    <property type="protein sequence ID" value="KAG6448292.1"/>
    <property type="molecule type" value="Genomic_DNA"/>
</dbReference>
<evidence type="ECO:0000313" key="7">
    <source>
        <dbReference type="EMBL" id="KAG6448291.1"/>
    </source>
</evidence>
<keyword evidence="4" id="KW-0732">Signal</keyword>
<sequence length="407" mass="46460">MKCVLVIVLCIVSCYCDDLPAKVRNGLTEKIGNFSIELLYHTSKSQPENQNLVLSPITVWTALAVISEGATGNTRREINHALRITNRNKNVTRANYREISNWLVVKTKTVELAKINAIFVDQQRLPQEDFIAIAKEIYDTNMVPLKFEESDVAADVINRQISNVTHGRIKNIVNSESFKESKMILTSALYFKAQWTVPFNASSTTKMPFHDSHGKKIGEVNMMYNRQTYPFANMRQLQARVIELPYGSENRLSMIIMLPNPGVSVEDMFLNFKTFTLDNFFEEMRLSSEEFGDDEIDCFLPRFKIEADLDMSEVLQNAMGIQALFDQNKAMLPYMARTPMYVSKVLHKAEIEVTEEGTVASGVTIAEFSNRIGIIRYEVNRPFSYIIVEKVTNTIVFGGIYKQPFLY</sequence>
<dbReference type="AlphaFoldDB" id="Q6Q2D7"/>
<dbReference type="InterPro" id="IPR042185">
    <property type="entry name" value="Serpin_sf_2"/>
</dbReference>
<dbReference type="Pfam" id="PF00079">
    <property type="entry name" value="Serpin"/>
    <property type="match status" value="1"/>
</dbReference>
<feature type="domain" description="Serpin" evidence="5">
    <location>
        <begin position="36"/>
        <end position="404"/>
    </location>
</feature>
<gene>
    <name evidence="7" type="ORF">O3G_MSEX005407</name>
</gene>
<feature type="chain" id="PRO_5038288712" evidence="4">
    <location>
        <begin position="17"/>
        <end position="407"/>
    </location>
</feature>
<evidence type="ECO:0000313" key="8">
    <source>
        <dbReference type="Proteomes" id="UP000791440"/>
    </source>
</evidence>
<dbReference type="SUPFAM" id="SSF56574">
    <property type="entry name" value="Serpins"/>
    <property type="match status" value="1"/>
</dbReference>
<reference evidence="6" key="1">
    <citation type="journal article" date="2005" name="J. Biol. Chem.">
        <title>Manduca sexta serpin-4 and serpin-5 inhibit the prophenol oxidase activation pathway: cDNA cloning, protein expression, and characterization.</title>
        <authorList>
            <person name="Tong Y."/>
            <person name="Kanost M.R."/>
        </authorList>
    </citation>
    <scope>NUCLEOTIDE SEQUENCE</scope>
</reference>
<dbReference type="CDD" id="cd19598">
    <property type="entry name" value="serpin77Ba-like_insects"/>
    <property type="match status" value="1"/>
</dbReference>
<dbReference type="PANTHER" id="PTHR11461:SF367">
    <property type="entry name" value="GH21475P-RELATED"/>
    <property type="match status" value="1"/>
</dbReference>
<dbReference type="InterPro" id="IPR023796">
    <property type="entry name" value="Serpin_dom"/>
</dbReference>
<evidence type="ECO:0000256" key="3">
    <source>
        <dbReference type="RuleBase" id="RU000411"/>
    </source>
</evidence>
<keyword evidence="8" id="KW-1185">Reference proteome</keyword>